<dbReference type="EMBL" id="SZYD01000004">
    <property type="protein sequence ID" value="KAD6453622.1"/>
    <property type="molecule type" value="Genomic_DNA"/>
</dbReference>
<name>A0A5N6PGH8_9ASTR</name>
<dbReference type="PANTHER" id="PTHR33563">
    <property type="match status" value="1"/>
</dbReference>
<reference evidence="2 3" key="1">
    <citation type="submission" date="2019-05" db="EMBL/GenBank/DDBJ databases">
        <title>Mikania micrantha, genome provides insights into the molecular mechanism of rapid growth.</title>
        <authorList>
            <person name="Liu B."/>
        </authorList>
    </citation>
    <scope>NUCLEOTIDE SEQUENCE [LARGE SCALE GENOMIC DNA]</scope>
    <source>
        <strain evidence="2">NLD-2019</strain>
        <tissue evidence="2">Leaf</tissue>
    </source>
</reference>
<keyword evidence="3" id="KW-1185">Reference proteome</keyword>
<evidence type="ECO:0000313" key="3">
    <source>
        <dbReference type="Proteomes" id="UP000326396"/>
    </source>
</evidence>
<dbReference type="GO" id="GO:0009073">
    <property type="term" value="P:aromatic amino acid family biosynthetic process"/>
    <property type="evidence" value="ECO:0007669"/>
    <property type="project" value="InterPro"/>
</dbReference>
<proteinExistence type="predicted"/>
<gene>
    <name evidence="2" type="ORF">E3N88_08327</name>
</gene>
<feature type="compositionally biased region" description="Basic residues" evidence="1">
    <location>
        <begin position="8"/>
        <end position="33"/>
    </location>
</feature>
<dbReference type="AlphaFoldDB" id="A0A5N6PGH8"/>
<feature type="compositionally biased region" description="Basic and acidic residues" evidence="1">
    <location>
        <begin position="292"/>
        <end position="301"/>
    </location>
</feature>
<protein>
    <submittedName>
        <fullName evidence="2">Uncharacterized protein</fullName>
    </submittedName>
</protein>
<feature type="region of interest" description="Disordered" evidence="1">
    <location>
        <begin position="1"/>
        <end position="33"/>
    </location>
</feature>
<comment type="caution">
    <text evidence="2">The sequence shown here is derived from an EMBL/GenBank/DDBJ whole genome shotgun (WGS) entry which is preliminary data.</text>
</comment>
<dbReference type="GO" id="GO:0003856">
    <property type="term" value="F:3-dehydroquinate synthase activity"/>
    <property type="evidence" value="ECO:0007669"/>
    <property type="project" value="InterPro"/>
</dbReference>
<dbReference type="GO" id="GO:0016491">
    <property type="term" value="F:oxidoreductase activity"/>
    <property type="evidence" value="ECO:0007669"/>
    <property type="project" value="InterPro"/>
</dbReference>
<dbReference type="Proteomes" id="UP000326396">
    <property type="component" value="Linkage Group LG12"/>
</dbReference>
<organism evidence="2 3">
    <name type="scientific">Mikania micrantha</name>
    <name type="common">bitter vine</name>
    <dbReference type="NCBI Taxonomy" id="192012"/>
    <lineage>
        <taxon>Eukaryota</taxon>
        <taxon>Viridiplantae</taxon>
        <taxon>Streptophyta</taxon>
        <taxon>Embryophyta</taxon>
        <taxon>Tracheophyta</taxon>
        <taxon>Spermatophyta</taxon>
        <taxon>Magnoliopsida</taxon>
        <taxon>eudicotyledons</taxon>
        <taxon>Gunneridae</taxon>
        <taxon>Pentapetalae</taxon>
        <taxon>asterids</taxon>
        <taxon>campanulids</taxon>
        <taxon>Asterales</taxon>
        <taxon>Asteraceae</taxon>
        <taxon>Asteroideae</taxon>
        <taxon>Heliantheae alliance</taxon>
        <taxon>Eupatorieae</taxon>
        <taxon>Mikania</taxon>
    </lineage>
</organism>
<dbReference type="OrthoDB" id="1928023at2759"/>
<dbReference type="PANTHER" id="PTHR33563:SF9">
    <property type="entry name" value="USPA DOMAIN-CONTAINING PROTEIN"/>
    <property type="match status" value="1"/>
</dbReference>
<accession>A0A5N6PGH8</accession>
<evidence type="ECO:0000256" key="1">
    <source>
        <dbReference type="SAM" id="MobiDB-lite"/>
    </source>
</evidence>
<evidence type="ECO:0000313" key="2">
    <source>
        <dbReference type="EMBL" id="KAD6453622.1"/>
    </source>
</evidence>
<feature type="region of interest" description="Disordered" evidence="1">
    <location>
        <begin position="249"/>
        <end position="301"/>
    </location>
</feature>
<sequence length="301" mass="35102">MQPQNHIHQLRHNSHHRNHHRRCQNHHHKQPTLNQHRKCLGYDFGPRESHEQYKRKHVVIVMDAIKEFSVETLEWVLKNIALDTCCKITLLGVKPWLTFVFSCKTETDIWTMNIKDLLNMRNTDEWKNDIRGQKAQELVNLCLKYGVTPQIESGQGFPKRLLVLERIASAYAKWVVFDKHHNKKHIEYVAKKVPCNILVMNSNGEADMIKGHSTNFESNDESPMIFSTSTIPTPKLMLSDEFKRKLMITNEIDDDNSSGDTTEYSRRTGEQTPFPVNHPVFSHLSSSVCQDEQSRDDQPYE</sequence>
<dbReference type="InterPro" id="IPR002812">
    <property type="entry name" value="DHQS"/>
</dbReference>